<protein>
    <submittedName>
        <fullName evidence="1">Uncharacterized protein</fullName>
    </submittedName>
</protein>
<dbReference type="KEGG" id="zga:ZOBELLIA_1130"/>
<name>G0L343_ZOBGA</name>
<dbReference type="HOGENOM" id="CLU_1739833_0_0_10"/>
<proteinExistence type="predicted"/>
<evidence type="ECO:0000313" key="2">
    <source>
        <dbReference type="Proteomes" id="UP000008898"/>
    </source>
</evidence>
<sequence length="150" mass="17753">MSVVLCFMEKPKQSFRFWKKTMDRGDSPWFSICTIDKKGTPKVILARSRHSENHALMSMVLCFMEKPKQSFRFWKKTMDRSDSPWFSICTIDKKGTPKVILVGSLLVKRLPNYRKPFFMPFHQANHWFENPFNNRDFRNGKSPIGPVLFL</sequence>
<gene>
    <name evidence="1" type="ordered locus">zobellia_1130</name>
</gene>
<keyword evidence="2" id="KW-1185">Reference proteome</keyword>
<evidence type="ECO:0000313" key="1">
    <source>
        <dbReference type="EMBL" id="CAZ95187.1"/>
    </source>
</evidence>
<accession>G0L343</accession>
<reference evidence="1 2" key="2">
    <citation type="journal article" date="2012" name="Environ. Microbiol.">
        <title>Characterization of the first alginolytic operons in a marine bacterium: from their emergence in marine Flavobacteriia to their independent transfers to marine Proteobacteria and human gut Bacteroides.</title>
        <authorList>
            <person name="Thomas F."/>
            <person name="Barbeyron T."/>
            <person name="Tonon T."/>
            <person name="Genicot S."/>
            <person name="Czjzek M."/>
            <person name="Michel G."/>
        </authorList>
    </citation>
    <scope>NUCLEOTIDE SEQUENCE [LARGE SCALE GENOMIC DNA]</scope>
    <source>
        <strain evidence="2">DSM 12802 / CCUG 47099 / CIP 106680 / NCIMB 13871 / Dsij</strain>
    </source>
</reference>
<dbReference type="Proteomes" id="UP000008898">
    <property type="component" value="Chromosome"/>
</dbReference>
<organism evidence="1 2">
    <name type="scientific">Zobellia galactanivorans (strain DSM 12802 / CCUG 47099 / CIP 106680 / NCIMB 13871 / Dsij)</name>
    <dbReference type="NCBI Taxonomy" id="63186"/>
    <lineage>
        <taxon>Bacteria</taxon>
        <taxon>Pseudomonadati</taxon>
        <taxon>Bacteroidota</taxon>
        <taxon>Flavobacteriia</taxon>
        <taxon>Flavobacteriales</taxon>
        <taxon>Flavobacteriaceae</taxon>
        <taxon>Zobellia</taxon>
    </lineage>
</organism>
<dbReference type="STRING" id="63186.ZOBELLIA_1130"/>
<dbReference type="AlphaFoldDB" id="G0L343"/>
<dbReference type="EMBL" id="FP476056">
    <property type="protein sequence ID" value="CAZ95187.1"/>
    <property type="molecule type" value="Genomic_DNA"/>
</dbReference>
<reference evidence="2" key="1">
    <citation type="submission" date="2009-07" db="EMBL/GenBank/DDBJ databases">
        <title>Complete genome sequence of Zobellia galactanivorans Dsij.</title>
        <authorList>
            <consortium name="Genoscope - CEA"/>
        </authorList>
    </citation>
    <scope>NUCLEOTIDE SEQUENCE [LARGE SCALE GENOMIC DNA]</scope>
    <source>
        <strain evidence="2">DSM 12802 / CCUG 47099 / CIP 106680 / NCIMB 13871 / Dsij</strain>
    </source>
</reference>